<evidence type="ECO:0000256" key="2">
    <source>
        <dbReference type="ARBA" id="ARBA00023002"/>
    </source>
</evidence>
<dbReference type="EMBL" id="UINC01006081">
    <property type="protein sequence ID" value="SVA25353.1"/>
    <property type="molecule type" value="Genomic_DNA"/>
</dbReference>
<evidence type="ECO:0000313" key="3">
    <source>
        <dbReference type="EMBL" id="SVA25353.1"/>
    </source>
</evidence>
<dbReference type="PANTHER" id="PTHR43639">
    <property type="entry name" value="OXIDOREDUCTASE, SHORT-CHAIN DEHYDROGENASE/REDUCTASE FAMILY (AFU_ORTHOLOGUE AFUA_5G02870)"/>
    <property type="match status" value="1"/>
</dbReference>
<organism evidence="3">
    <name type="scientific">marine metagenome</name>
    <dbReference type="NCBI Taxonomy" id="408172"/>
    <lineage>
        <taxon>unclassified sequences</taxon>
        <taxon>metagenomes</taxon>
        <taxon>ecological metagenomes</taxon>
    </lineage>
</organism>
<dbReference type="PRINTS" id="PR00081">
    <property type="entry name" value="GDHRDH"/>
</dbReference>
<dbReference type="InterPro" id="IPR002347">
    <property type="entry name" value="SDR_fam"/>
</dbReference>
<accession>A0A381UFC6</accession>
<dbReference type="Pfam" id="PF13561">
    <property type="entry name" value="adh_short_C2"/>
    <property type="match status" value="1"/>
</dbReference>
<dbReference type="GO" id="GO:0016491">
    <property type="term" value="F:oxidoreductase activity"/>
    <property type="evidence" value="ECO:0007669"/>
    <property type="project" value="UniProtKB-KW"/>
</dbReference>
<comment type="similarity">
    <text evidence="1">Belongs to the short-chain dehydrogenases/reductases (SDR) family.</text>
</comment>
<reference evidence="3" key="1">
    <citation type="submission" date="2018-05" db="EMBL/GenBank/DDBJ databases">
        <authorList>
            <person name="Lanie J.A."/>
            <person name="Ng W.-L."/>
            <person name="Kazmierczak K.M."/>
            <person name="Andrzejewski T.M."/>
            <person name="Davidsen T.M."/>
            <person name="Wayne K.J."/>
            <person name="Tettelin H."/>
            <person name="Glass J.I."/>
            <person name="Rusch D."/>
            <person name="Podicherti R."/>
            <person name="Tsui H.-C.T."/>
            <person name="Winkler M.E."/>
        </authorList>
    </citation>
    <scope>NUCLEOTIDE SEQUENCE</scope>
</reference>
<keyword evidence="2" id="KW-0560">Oxidoreductase</keyword>
<dbReference type="InterPro" id="IPR036291">
    <property type="entry name" value="NAD(P)-bd_dom_sf"/>
</dbReference>
<gene>
    <name evidence="3" type="ORF">METZ01_LOCUS78207</name>
</gene>
<dbReference type="SUPFAM" id="SSF51735">
    <property type="entry name" value="NAD(P)-binding Rossmann-fold domains"/>
    <property type="match status" value="1"/>
</dbReference>
<dbReference type="Gene3D" id="3.40.50.720">
    <property type="entry name" value="NAD(P)-binding Rossmann-like Domain"/>
    <property type="match status" value="1"/>
</dbReference>
<protein>
    <submittedName>
        <fullName evidence="3">Uncharacterized protein</fullName>
    </submittedName>
</protein>
<proteinExistence type="inferred from homology"/>
<dbReference type="PANTHER" id="PTHR43639:SF1">
    <property type="entry name" value="SHORT-CHAIN DEHYDROGENASE_REDUCTASE FAMILY PROTEIN"/>
    <property type="match status" value="1"/>
</dbReference>
<sequence>MNKVALVLGGNGGIGNSAVKRLVEDGFKVCTTYFKHKEKLKEMEIELGSNEISVFQCDVTNEDEVNKIISNINSTFGEIDVVVFAVTSALKNTRILKLDWDEYNSHFDIQIKPMFFVMKALSEQINAKYKTKFIVLLTEYCIGSPPKGLSNYVTSKYAAMGMAKTMAIELSQYNSTVNMISPGMVETPLLDSLPAKLIELTSHQNPLSRNALPDDVSSAISFLASDQSNYLNGANIVINGGGIMQ</sequence>
<evidence type="ECO:0000256" key="1">
    <source>
        <dbReference type="ARBA" id="ARBA00006484"/>
    </source>
</evidence>
<name>A0A381UFC6_9ZZZZ</name>
<dbReference type="CDD" id="cd05233">
    <property type="entry name" value="SDR_c"/>
    <property type="match status" value="1"/>
</dbReference>
<dbReference type="AlphaFoldDB" id="A0A381UFC6"/>